<protein>
    <submittedName>
        <fullName evidence="3">(raccoon dog) hypothetical protein</fullName>
    </submittedName>
</protein>
<dbReference type="PANTHER" id="PTHR33064:SF29">
    <property type="entry name" value="PEPTIDASE A2 DOMAIN-CONTAINING PROTEIN-RELATED"/>
    <property type="match status" value="1"/>
</dbReference>
<dbReference type="InterPro" id="IPR000477">
    <property type="entry name" value="RT_dom"/>
</dbReference>
<dbReference type="SUPFAM" id="SSF56672">
    <property type="entry name" value="DNA/RNA polymerases"/>
    <property type="match status" value="1"/>
</dbReference>
<comment type="similarity">
    <text evidence="1">Belongs to the beta type-B retroviral polymerase family. HERV class-II K(HML-2) pol subfamily.</text>
</comment>
<dbReference type="InterPro" id="IPR043502">
    <property type="entry name" value="DNA/RNA_pol_sf"/>
</dbReference>
<dbReference type="Pfam" id="PF17919">
    <property type="entry name" value="RT_RNaseH_2"/>
    <property type="match status" value="1"/>
</dbReference>
<reference evidence="3" key="1">
    <citation type="submission" date="2020-12" db="EMBL/GenBank/DDBJ databases">
        <authorList>
            <consortium name="Molecular Ecology Group"/>
        </authorList>
    </citation>
    <scope>NUCLEOTIDE SEQUENCE</scope>
    <source>
        <strain evidence="3">TBG_1078</strain>
    </source>
</reference>
<dbReference type="InterPro" id="IPR043128">
    <property type="entry name" value="Rev_trsase/Diguanyl_cyclase"/>
</dbReference>
<evidence type="ECO:0000313" key="3">
    <source>
        <dbReference type="EMBL" id="CAD7668001.1"/>
    </source>
</evidence>
<evidence type="ECO:0000313" key="4">
    <source>
        <dbReference type="Proteomes" id="UP000645828"/>
    </source>
</evidence>
<evidence type="ECO:0000259" key="2">
    <source>
        <dbReference type="PROSITE" id="PS50878"/>
    </source>
</evidence>
<feature type="domain" description="Reverse transcriptase" evidence="2">
    <location>
        <begin position="1"/>
        <end position="101"/>
    </location>
</feature>
<dbReference type="FunFam" id="3.30.70.270:FF:000020">
    <property type="entry name" value="Transposon Tf2-6 polyprotein-like Protein"/>
    <property type="match status" value="1"/>
</dbReference>
<organism evidence="3 4">
    <name type="scientific">Nyctereutes procyonoides</name>
    <name type="common">Raccoon dog</name>
    <name type="synonym">Canis procyonoides</name>
    <dbReference type="NCBI Taxonomy" id="34880"/>
    <lineage>
        <taxon>Eukaryota</taxon>
        <taxon>Metazoa</taxon>
        <taxon>Chordata</taxon>
        <taxon>Craniata</taxon>
        <taxon>Vertebrata</taxon>
        <taxon>Euteleostomi</taxon>
        <taxon>Mammalia</taxon>
        <taxon>Eutheria</taxon>
        <taxon>Laurasiatheria</taxon>
        <taxon>Carnivora</taxon>
        <taxon>Caniformia</taxon>
        <taxon>Canidae</taxon>
        <taxon>Nyctereutes</taxon>
    </lineage>
</organism>
<dbReference type="Proteomes" id="UP000645828">
    <property type="component" value="Unassembled WGS sequence"/>
</dbReference>
<dbReference type="AlphaFoldDB" id="A0A811XSV5"/>
<dbReference type="Gene3D" id="3.10.10.10">
    <property type="entry name" value="HIV Type 1 Reverse Transcriptase, subunit A, domain 1"/>
    <property type="match status" value="1"/>
</dbReference>
<dbReference type="Gene3D" id="3.10.20.370">
    <property type="match status" value="1"/>
</dbReference>
<dbReference type="InterPro" id="IPR051320">
    <property type="entry name" value="Viral_Replic_Matur_Polypro"/>
</dbReference>
<accession>A0A811XSV5</accession>
<proteinExistence type="inferred from homology"/>
<keyword evidence="4" id="KW-1185">Reference proteome</keyword>
<dbReference type="InterPro" id="IPR041577">
    <property type="entry name" value="RT_RNaseH_2"/>
</dbReference>
<evidence type="ECO:0000256" key="1">
    <source>
        <dbReference type="ARBA" id="ARBA00010879"/>
    </source>
</evidence>
<dbReference type="PANTHER" id="PTHR33064">
    <property type="entry name" value="POL PROTEIN"/>
    <property type="match status" value="1"/>
</dbReference>
<comment type="caution">
    <text evidence="3">The sequence shown here is derived from an EMBL/GenBank/DDBJ whole genome shotgun (WGS) entry which is preliminary data.</text>
</comment>
<gene>
    <name evidence="3" type="ORF">NYPRO_LOCUS1274</name>
</gene>
<dbReference type="PROSITE" id="PS50878">
    <property type="entry name" value="RT_POL"/>
    <property type="match status" value="1"/>
</dbReference>
<dbReference type="Gene3D" id="3.30.70.270">
    <property type="match status" value="2"/>
</dbReference>
<dbReference type="EMBL" id="CAJHUB010000649">
    <property type="protein sequence ID" value="CAD7668001.1"/>
    <property type="molecule type" value="Genomic_DNA"/>
</dbReference>
<name>A0A811XSV5_NYCPR</name>
<sequence length="323" mass="36491">MDPEKGINGQLTWTRLPQGFKNSPTIFDEALHEDLGEFRSEHPHLTLLQYVDDILLVEEDQTTCLRGTRDFLQTIAALGYRASAKKAQICRAEVSYLGYKLKDGQRWLTGARKETVLRIPQPQTVRQVREFLGSAGFCRLWIPGFAEMARPFYEATRHQQNFEWTEAMNRAFNDLKQALLSAPALVLPDLAKPFYLYVDEKDEVAKGFLPISKKLDTVAAGWPPRLKIIAAVATMVKDADKLAMGQELHVTTPHAIEGVLKQPPDHWISNARLTHYQALLLNPTRVLFKPPTTLNPATLLPNPDWDPPLHDCQEILAQVHGIS</sequence>
<dbReference type="Pfam" id="PF00078">
    <property type="entry name" value="RVT_1"/>
    <property type="match status" value="1"/>
</dbReference>